<evidence type="ECO:0000256" key="2">
    <source>
        <dbReference type="ARBA" id="ARBA00023002"/>
    </source>
</evidence>
<dbReference type="SUPFAM" id="SSF51905">
    <property type="entry name" value="FAD/NAD(P)-binding domain"/>
    <property type="match status" value="1"/>
</dbReference>
<evidence type="ECO:0000259" key="3">
    <source>
        <dbReference type="Pfam" id="PF07992"/>
    </source>
</evidence>
<dbReference type="EMBL" id="ACIO01000089">
    <property type="protein sequence ID" value="EFD00407.1"/>
    <property type="molecule type" value="Genomic_DNA"/>
</dbReference>
<dbReference type="RefSeq" id="WP_006771920.1">
    <property type="nucleotide sequence ID" value="NZ_GG667622.1"/>
</dbReference>
<dbReference type="AlphaFoldDB" id="D3ACQ6"/>
<accession>D3ACQ6</accession>
<dbReference type="PANTHER" id="PTHR48105">
    <property type="entry name" value="THIOREDOXIN REDUCTASE 1-RELATED-RELATED"/>
    <property type="match status" value="1"/>
</dbReference>
<dbReference type="InterPro" id="IPR036188">
    <property type="entry name" value="FAD/NAD-bd_sf"/>
</dbReference>
<dbReference type="Gene3D" id="3.50.50.60">
    <property type="entry name" value="FAD/NAD(P)-binding domain"/>
    <property type="match status" value="1"/>
</dbReference>
<proteinExistence type="predicted"/>
<dbReference type="Proteomes" id="UP000004968">
    <property type="component" value="Unassembled WGS sequence"/>
</dbReference>
<dbReference type="InterPro" id="IPR023753">
    <property type="entry name" value="FAD/NAD-binding_dom"/>
</dbReference>
<comment type="caution">
    <text evidence="4">The sequence shown here is derived from an EMBL/GenBank/DDBJ whole genome shotgun (WGS) entry which is preliminary data.</text>
</comment>
<evidence type="ECO:0000313" key="5">
    <source>
        <dbReference type="Proteomes" id="UP000004968"/>
    </source>
</evidence>
<evidence type="ECO:0000256" key="1">
    <source>
        <dbReference type="ARBA" id="ARBA00022630"/>
    </source>
</evidence>
<reference evidence="4 5" key="1">
    <citation type="submission" date="2010-01" db="EMBL/GenBank/DDBJ databases">
        <authorList>
            <person name="Weinstock G."/>
            <person name="Sodergren E."/>
            <person name="Clifton S."/>
            <person name="Fulton L."/>
            <person name="Fulton B."/>
            <person name="Courtney L."/>
            <person name="Fronick C."/>
            <person name="Harrison M."/>
            <person name="Strong C."/>
            <person name="Farmer C."/>
            <person name="Delahaunty K."/>
            <person name="Markovic C."/>
            <person name="Hall O."/>
            <person name="Minx P."/>
            <person name="Tomlinson C."/>
            <person name="Mitreva M."/>
            <person name="Nelson J."/>
            <person name="Hou S."/>
            <person name="Wollam A."/>
            <person name="Pepin K.H."/>
            <person name="Johnson M."/>
            <person name="Bhonagiri V."/>
            <person name="Nash W.E."/>
            <person name="Warren W."/>
            <person name="Chinwalla A."/>
            <person name="Mardis E.R."/>
            <person name="Wilson R.K."/>
        </authorList>
    </citation>
    <scope>NUCLEOTIDE SEQUENCE [LARGE SCALE GENOMIC DNA]</scope>
    <source>
        <strain evidence="4 5">DSM 13479</strain>
    </source>
</reference>
<sequence length="81" mass="8651">MKIYDVIIAGSGPAGMTAAIYAKRANLDVLLLDKLAPGGQIINTYEIQNYPGFASVNGADLAMQVFEHTQALGIEFDYATV</sequence>
<feature type="non-terminal residue" evidence="4">
    <location>
        <position position="81"/>
    </location>
</feature>
<protein>
    <recommendedName>
        <fullName evidence="3">FAD/NAD(P)-binding domain-containing protein</fullName>
    </recommendedName>
</protein>
<organism evidence="4 5">
    <name type="scientific">Hungatella hathewayi DSM 13479</name>
    <dbReference type="NCBI Taxonomy" id="566550"/>
    <lineage>
        <taxon>Bacteria</taxon>
        <taxon>Bacillati</taxon>
        <taxon>Bacillota</taxon>
        <taxon>Clostridia</taxon>
        <taxon>Lachnospirales</taxon>
        <taxon>Lachnospiraceae</taxon>
        <taxon>Hungatella</taxon>
    </lineage>
</organism>
<gene>
    <name evidence="4" type="ORF">CLOSTHATH_01384</name>
</gene>
<dbReference type="HOGENOM" id="CLU_181883_0_0_9"/>
<dbReference type="InterPro" id="IPR050097">
    <property type="entry name" value="Ferredoxin-NADP_redctase_2"/>
</dbReference>
<dbReference type="PRINTS" id="PR00469">
    <property type="entry name" value="PNDRDTASEII"/>
</dbReference>
<dbReference type="GO" id="GO:0016491">
    <property type="term" value="F:oxidoreductase activity"/>
    <property type="evidence" value="ECO:0007669"/>
    <property type="project" value="UniProtKB-KW"/>
</dbReference>
<evidence type="ECO:0000313" key="4">
    <source>
        <dbReference type="EMBL" id="EFD00407.1"/>
    </source>
</evidence>
<keyword evidence="2" id="KW-0560">Oxidoreductase</keyword>
<feature type="domain" description="FAD/NAD(P)-binding" evidence="3">
    <location>
        <begin position="4"/>
        <end position="68"/>
    </location>
</feature>
<name>D3ACQ6_9FIRM</name>
<keyword evidence="1" id="KW-0285">Flavoprotein</keyword>
<dbReference type="Pfam" id="PF07992">
    <property type="entry name" value="Pyr_redox_2"/>
    <property type="match status" value="1"/>
</dbReference>